<dbReference type="AlphaFoldDB" id="A0A1Q8ZWB7"/>
<dbReference type="InterPro" id="IPR030678">
    <property type="entry name" value="Peptide/Ni-bd"/>
</dbReference>
<protein>
    <submittedName>
        <fullName evidence="5">ABC transporter substrate-binding protein</fullName>
    </submittedName>
</protein>
<dbReference type="RefSeq" id="WP_075638342.1">
    <property type="nucleotide sequence ID" value="NZ_MKIM01000022.1"/>
</dbReference>
<dbReference type="InterPro" id="IPR000914">
    <property type="entry name" value="SBP_5_dom"/>
</dbReference>
<name>A0A1Q8ZWB7_9HYPH</name>
<evidence type="ECO:0000259" key="4">
    <source>
        <dbReference type="Pfam" id="PF00496"/>
    </source>
</evidence>
<dbReference type="Proteomes" id="UP000186894">
    <property type="component" value="Unassembled WGS sequence"/>
</dbReference>
<dbReference type="STRING" id="1867956.BJF95_03455"/>
<dbReference type="Gene3D" id="3.40.190.10">
    <property type="entry name" value="Periplasmic binding protein-like II"/>
    <property type="match status" value="1"/>
</dbReference>
<dbReference type="Pfam" id="PF00496">
    <property type="entry name" value="SBP_bac_5"/>
    <property type="match status" value="1"/>
</dbReference>
<dbReference type="GO" id="GO:1904680">
    <property type="term" value="F:peptide transmembrane transporter activity"/>
    <property type="evidence" value="ECO:0007669"/>
    <property type="project" value="TreeGrafter"/>
</dbReference>
<keyword evidence="3" id="KW-0732">Signal</keyword>
<dbReference type="PROSITE" id="PS51318">
    <property type="entry name" value="TAT"/>
    <property type="match status" value="1"/>
</dbReference>
<dbReference type="GO" id="GO:0043190">
    <property type="term" value="C:ATP-binding cassette (ABC) transporter complex"/>
    <property type="evidence" value="ECO:0007669"/>
    <property type="project" value="InterPro"/>
</dbReference>
<dbReference type="GO" id="GO:0030288">
    <property type="term" value="C:outer membrane-bounded periplasmic space"/>
    <property type="evidence" value="ECO:0007669"/>
    <property type="project" value="UniProtKB-ARBA"/>
</dbReference>
<dbReference type="OrthoDB" id="9803988at2"/>
<dbReference type="InterPro" id="IPR006311">
    <property type="entry name" value="TAT_signal"/>
</dbReference>
<dbReference type="InterPro" id="IPR039424">
    <property type="entry name" value="SBP_5"/>
</dbReference>
<dbReference type="GO" id="GO:0015833">
    <property type="term" value="P:peptide transport"/>
    <property type="evidence" value="ECO:0007669"/>
    <property type="project" value="TreeGrafter"/>
</dbReference>
<dbReference type="PANTHER" id="PTHR30290:SF38">
    <property type="entry name" value="D,D-DIPEPTIDE-BINDING PERIPLASMIC PROTEIN DDPA-RELATED"/>
    <property type="match status" value="1"/>
</dbReference>
<dbReference type="PANTHER" id="PTHR30290">
    <property type="entry name" value="PERIPLASMIC BINDING COMPONENT OF ABC TRANSPORTER"/>
    <property type="match status" value="1"/>
</dbReference>
<feature type="domain" description="Solute-binding protein family 5" evidence="4">
    <location>
        <begin position="104"/>
        <end position="465"/>
    </location>
</feature>
<accession>A0A1Q8ZWB7</accession>
<dbReference type="PIRSF" id="PIRSF002741">
    <property type="entry name" value="MppA"/>
    <property type="match status" value="1"/>
</dbReference>
<evidence type="ECO:0000313" key="5">
    <source>
        <dbReference type="EMBL" id="OLP46277.1"/>
    </source>
</evidence>
<dbReference type="Gene3D" id="3.90.76.10">
    <property type="entry name" value="Dipeptide-binding Protein, Domain 1"/>
    <property type="match status" value="1"/>
</dbReference>
<keyword evidence="6" id="KW-1185">Reference proteome</keyword>
<sequence length="556" mass="62072">MSEIQNISILQPTRRQALSMMAMMTAAGVVTPGLLGRGQAFAAPPAKPTGQLVIAFSQEPTKFNPHLLHIEVDEGIHFSVFDPLFFIDEKGVFKPSLAVEVPTVANGGISADGLHWKIKLRDGVKWHDGKPFTAEDVKFTLELLVDPNFLSWRRTGHELVRDITVVSPTEITWRMDKPFAPYASILASTFIVPKHILGPEADKNNAPFNNAPVGTGPFKWLERVAGDHITLAANTDYFGDGPYLERIIYKYIPDLTVMYTQFAAGEIDVVGLQWITADHYEDAKKLPGKVIEVMERSTVETVTFNLGKPQFQDLAVRQALYHAIDKQTIMDALYYGLPKSTETYMPTQSFYFNPDLPKHEYSLEKAKKLLDDAGWVPGGDGIRVKNGVRLSFANSTTSGNHLREQMQQFMQQSFKDIGVEMSISNLPPAVMWGDFWMKSQFDSAIAGIDFLTGADPDTSDYFRSTSTVAKGGAGQNVWQYANPEVDKLLSEGGTSFVPEERKKVYLKIQEIVRHDLPFLPMFPFTVVRGHKAGVENVIANSNVRIDSWNVGSWYRA</sequence>
<comment type="similarity">
    <text evidence="2">Belongs to the bacterial solute-binding protein 5 family.</text>
</comment>
<comment type="subcellular location">
    <subcellularLocation>
        <location evidence="1">Periplasm</location>
    </subcellularLocation>
</comment>
<dbReference type="EMBL" id="MKIM01000022">
    <property type="protein sequence ID" value="OLP46277.1"/>
    <property type="molecule type" value="Genomic_DNA"/>
</dbReference>
<reference evidence="5 6" key="1">
    <citation type="submission" date="2016-09" db="EMBL/GenBank/DDBJ databases">
        <title>Rhizobium oryziradicis sp. nov., isolated from the root of rice.</title>
        <authorList>
            <person name="Zhao J."/>
            <person name="Zhang X."/>
        </authorList>
    </citation>
    <scope>NUCLEOTIDE SEQUENCE [LARGE SCALE GENOMIC DNA]</scope>
    <source>
        <strain evidence="5 6">N19</strain>
    </source>
</reference>
<evidence type="ECO:0000256" key="1">
    <source>
        <dbReference type="ARBA" id="ARBA00004418"/>
    </source>
</evidence>
<dbReference type="Gene3D" id="3.10.105.10">
    <property type="entry name" value="Dipeptide-binding Protein, Domain 3"/>
    <property type="match status" value="1"/>
</dbReference>
<gene>
    <name evidence="5" type="ORF">BJF95_03455</name>
</gene>
<proteinExistence type="inferred from homology"/>
<dbReference type="SUPFAM" id="SSF53850">
    <property type="entry name" value="Periplasmic binding protein-like II"/>
    <property type="match status" value="1"/>
</dbReference>
<evidence type="ECO:0000313" key="6">
    <source>
        <dbReference type="Proteomes" id="UP000186894"/>
    </source>
</evidence>
<comment type="caution">
    <text evidence="5">The sequence shown here is derived from an EMBL/GenBank/DDBJ whole genome shotgun (WGS) entry which is preliminary data.</text>
</comment>
<organism evidence="5 6">
    <name type="scientific">Rhizobium oryziradicis</name>
    <dbReference type="NCBI Taxonomy" id="1867956"/>
    <lineage>
        <taxon>Bacteria</taxon>
        <taxon>Pseudomonadati</taxon>
        <taxon>Pseudomonadota</taxon>
        <taxon>Alphaproteobacteria</taxon>
        <taxon>Hyphomicrobiales</taxon>
        <taxon>Rhizobiaceae</taxon>
        <taxon>Rhizobium/Agrobacterium group</taxon>
        <taxon>Rhizobium</taxon>
    </lineage>
</organism>
<evidence type="ECO:0000256" key="2">
    <source>
        <dbReference type="ARBA" id="ARBA00005695"/>
    </source>
</evidence>
<evidence type="ECO:0000256" key="3">
    <source>
        <dbReference type="ARBA" id="ARBA00022729"/>
    </source>
</evidence>
<dbReference type="CDD" id="cd08513">
    <property type="entry name" value="PBP2_thermophilic_Hb8_like"/>
    <property type="match status" value="1"/>
</dbReference>